<dbReference type="Proteomes" id="UP000480178">
    <property type="component" value="Chromosome"/>
</dbReference>
<name>A0A6C0GV36_9BACT</name>
<dbReference type="KEGG" id="rhoz:GXP67_34580"/>
<dbReference type="AlphaFoldDB" id="A0A6C0GV36"/>
<dbReference type="EMBL" id="CP048222">
    <property type="protein sequence ID" value="QHT71423.1"/>
    <property type="molecule type" value="Genomic_DNA"/>
</dbReference>
<evidence type="ECO:0000313" key="1">
    <source>
        <dbReference type="EMBL" id="QHT71423.1"/>
    </source>
</evidence>
<protein>
    <submittedName>
        <fullName evidence="1">Uncharacterized protein</fullName>
    </submittedName>
</protein>
<proteinExistence type="predicted"/>
<organism evidence="1 2">
    <name type="scientific">Rhodocytophaga rosea</name>
    <dbReference type="NCBI Taxonomy" id="2704465"/>
    <lineage>
        <taxon>Bacteria</taxon>
        <taxon>Pseudomonadati</taxon>
        <taxon>Bacteroidota</taxon>
        <taxon>Cytophagia</taxon>
        <taxon>Cytophagales</taxon>
        <taxon>Rhodocytophagaceae</taxon>
        <taxon>Rhodocytophaga</taxon>
    </lineage>
</organism>
<sequence length="100" mass="11870">MTDTSIIYNEKLPVWIVPVSGWGEEAYERMNAYKQVAELWKLNIEFSSRLGTFNSYKHAPSVAKEIREHNGKAFERYQKEFGENWQQKFMEKVNTIMCEN</sequence>
<keyword evidence="2" id="KW-1185">Reference proteome</keyword>
<gene>
    <name evidence="1" type="ORF">GXP67_34580</name>
</gene>
<reference evidence="1 2" key="1">
    <citation type="submission" date="2020-01" db="EMBL/GenBank/DDBJ databases">
        <authorList>
            <person name="Kim M.K."/>
        </authorList>
    </citation>
    <scope>NUCLEOTIDE SEQUENCE [LARGE SCALE GENOMIC DNA]</scope>
    <source>
        <strain evidence="1 2">172606-1</strain>
    </source>
</reference>
<dbReference type="RefSeq" id="WP_162447362.1">
    <property type="nucleotide sequence ID" value="NZ_CP048222.1"/>
</dbReference>
<evidence type="ECO:0000313" key="2">
    <source>
        <dbReference type="Proteomes" id="UP000480178"/>
    </source>
</evidence>
<accession>A0A6C0GV36</accession>